<proteinExistence type="predicted"/>
<protein>
    <submittedName>
        <fullName evidence="1">Uncharacterized protein</fullName>
    </submittedName>
</protein>
<comment type="caution">
    <text evidence="1">The sequence shown here is derived from an EMBL/GenBank/DDBJ whole genome shotgun (WGS) entry which is preliminary data.</text>
</comment>
<name>A0A5B7ETZ1_PORTR</name>
<organism evidence="1 2">
    <name type="scientific">Portunus trituberculatus</name>
    <name type="common">Swimming crab</name>
    <name type="synonym">Neptunus trituberculatus</name>
    <dbReference type="NCBI Taxonomy" id="210409"/>
    <lineage>
        <taxon>Eukaryota</taxon>
        <taxon>Metazoa</taxon>
        <taxon>Ecdysozoa</taxon>
        <taxon>Arthropoda</taxon>
        <taxon>Crustacea</taxon>
        <taxon>Multicrustacea</taxon>
        <taxon>Malacostraca</taxon>
        <taxon>Eumalacostraca</taxon>
        <taxon>Eucarida</taxon>
        <taxon>Decapoda</taxon>
        <taxon>Pleocyemata</taxon>
        <taxon>Brachyura</taxon>
        <taxon>Eubrachyura</taxon>
        <taxon>Portunoidea</taxon>
        <taxon>Portunidae</taxon>
        <taxon>Portuninae</taxon>
        <taxon>Portunus</taxon>
    </lineage>
</organism>
<sequence length="150" mass="16272">MYCSSISYNHCRGILLSSTLSENRVQCGRTLKRGTVEGWRQCVVVRAGGERKRLGASEGLGGCWAVVRARLGGGEEGRDCIVSDGRYTHRKASAKRVLKTASAACTTTGKVEAEVQDVLLKVKTGVHSTRQVISPLSLYHTPGMPKDTRH</sequence>
<gene>
    <name evidence="1" type="ORF">E2C01_031876</name>
</gene>
<keyword evidence="2" id="KW-1185">Reference proteome</keyword>
<dbReference type="Proteomes" id="UP000324222">
    <property type="component" value="Unassembled WGS sequence"/>
</dbReference>
<dbReference type="AlphaFoldDB" id="A0A5B7ETZ1"/>
<dbReference type="EMBL" id="VSRR010004049">
    <property type="protein sequence ID" value="MPC38370.1"/>
    <property type="molecule type" value="Genomic_DNA"/>
</dbReference>
<evidence type="ECO:0000313" key="2">
    <source>
        <dbReference type="Proteomes" id="UP000324222"/>
    </source>
</evidence>
<evidence type="ECO:0000313" key="1">
    <source>
        <dbReference type="EMBL" id="MPC38370.1"/>
    </source>
</evidence>
<accession>A0A5B7ETZ1</accession>
<reference evidence="1 2" key="1">
    <citation type="submission" date="2019-05" db="EMBL/GenBank/DDBJ databases">
        <title>Another draft genome of Portunus trituberculatus and its Hox gene families provides insights of decapod evolution.</title>
        <authorList>
            <person name="Jeong J.-H."/>
            <person name="Song I."/>
            <person name="Kim S."/>
            <person name="Choi T."/>
            <person name="Kim D."/>
            <person name="Ryu S."/>
            <person name="Kim W."/>
        </authorList>
    </citation>
    <scope>NUCLEOTIDE SEQUENCE [LARGE SCALE GENOMIC DNA]</scope>
    <source>
        <tissue evidence="1">Muscle</tissue>
    </source>
</reference>